<protein>
    <recommendedName>
        <fullName evidence="2">Histidine kinase/HSP90-like ATPase domain-containing protein</fullName>
    </recommendedName>
</protein>
<reference evidence="4 5" key="2">
    <citation type="submission" date="2017-09" db="EMBL/GenBank/DDBJ databases">
        <authorList>
            <person name="Lee N."/>
            <person name="Cho B.-K."/>
        </authorList>
    </citation>
    <scope>NUCLEOTIDE SEQUENCE [LARGE SCALE GENOMIC DNA]</scope>
    <source>
        <strain evidence="4 5">ATCC 27467</strain>
    </source>
</reference>
<keyword evidence="1" id="KW-0418">Kinase</keyword>
<dbReference type="Pfam" id="PF13581">
    <property type="entry name" value="HATPase_c_2"/>
    <property type="match status" value="1"/>
</dbReference>
<evidence type="ECO:0000313" key="4">
    <source>
        <dbReference type="EMBL" id="QEU82188.1"/>
    </source>
</evidence>
<dbReference type="PANTHER" id="PTHR35526:SF3">
    <property type="entry name" value="ANTI-SIGMA-F FACTOR RSBW"/>
    <property type="match status" value="1"/>
</dbReference>
<dbReference type="Gene3D" id="3.30.565.10">
    <property type="entry name" value="Histidine kinase-like ATPase, C-terminal domain"/>
    <property type="match status" value="1"/>
</dbReference>
<dbReference type="EMBL" id="CP023701">
    <property type="protein sequence ID" value="QEU82188.1"/>
    <property type="molecule type" value="Genomic_DNA"/>
</dbReference>
<keyword evidence="1" id="KW-0808">Transferase</keyword>
<dbReference type="InterPro" id="IPR050267">
    <property type="entry name" value="Anti-sigma-factor_SerPK"/>
</dbReference>
<dbReference type="Proteomes" id="UP000326831">
    <property type="component" value="Chromosome"/>
</dbReference>
<keyword evidence="1" id="KW-0723">Serine/threonine-protein kinase</keyword>
<sequence>MSAKLIDISLPGTPQAAGQARRALDACVRDPELSDSGRLLLSEAVANAVEHTQSDRLRLVIRYDAETGTLMCALHDQLAEFRRAAAAGTCAASDWAESGRGLSITAALSAGWGVSTDGFGKWLWFWLRAA</sequence>
<dbReference type="GO" id="GO:0004674">
    <property type="term" value="F:protein serine/threonine kinase activity"/>
    <property type="evidence" value="ECO:0007669"/>
    <property type="project" value="UniProtKB-KW"/>
</dbReference>
<reference evidence="3" key="1">
    <citation type="journal article" date="2014" name="Int. J. Syst. Evol. Microbiol.">
        <title>Complete genome sequence of Corynebacterium casei LMG S-19264T (=DSM 44701T), isolated from a smear-ripened cheese.</title>
        <authorList>
            <consortium name="US DOE Joint Genome Institute (JGI-PGF)"/>
            <person name="Walter F."/>
            <person name="Albersmeier A."/>
            <person name="Kalinowski J."/>
            <person name="Ruckert C."/>
        </authorList>
    </citation>
    <scope>NUCLEOTIDE SEQUENCE</scope>
    <source>
        <strain evidence="3">JCM 4834</strain>
    </source>
</reference>
<evidence type="ECO:0000313" key="3">
    <source>
        <dbReference type="EMBL" id="GGZ92298.1"/>
    </source>
</evidence>
<feature type="domain" description="Histidine kinase/HSP90-like ATPase" evidence="2">
    <location>
        <begin position="11"/>
        <end position="123"/>
    </location>
</feature>
<reference evidence="3" key="3">
    <citation type="submission" date="2020-09" db="EMBL/GenBank/DDBJ databases">
        <authorList>
            <person name="Sun Q."/>
            <person name="Ohkuma M."/>
        </authorList>
    </citation>
    <scope>NUCLEOTIDE SEQUENCE</scope>
    <source>
        <strain evidence="3">JCM 4834</strain>
    </source>
</reference>
<dbReference type="OrthoDB" id="3476350at2"/>
<dbReference type="InterPro" id="IPR036890">
    <property type="entry name" value="HATPase_C_sf"/>
</dbReference>
<dbReference type="CDD" id="cd16936">
    <property type="entry name" value="HATPase_RsbW-like"/>
    <property type="match status" value="1"/>
</dbReference>
<name>A0A5P2USP2_9ACTN</name>
<dbReference type="InterPro" id="IPR003594">
    <property type="entry name" value="HATPase_dom"/>
</dbReference>
<organism evidence="4 5">
    <name type="scientific">Streptomyces subrutilus</name>
    <dbReference type="NCBI Taxonomy" id="36818"/>
    <lineage>
        <taxon>Bacteria</taxon>
        <taxon>Bacillati</taxon>
        <taxon>Actinomycetota</taxon>
        <taxon>Actinomycetes</taxon>
        <taxon>Kitasatosporales</taxon>
        <taxon>Streptomycetaceae</taxon>
        <taxon>Streptomyces</taxon>
    </lineage>
</organism>
<proteinExistence type="predicted"/>
<keyword evidence="5" id="KW-1185">Reference proteome</keyword>
<dbReference type="KEGG" id="ssub:CP968_31450"/>
<dbReference type="Proteomes" id="UP000634660">
    <property type="component" value="Unassembled WGS sequence"/>
</dbReference>
<dbReference type="AlphaFoldDB" id="A0A5P2USP2"/>
<accession>A0A5P2USP2</accession>
<evidence type="ECO:0000313" key="5">
    <source>
        <dbReference type="Proteomes" id="UP000326831"/>
    </source>
</evidence>
<dbReference type="RefSeq" id="WP_150521199.1">
    <property type="nucleotide sequence ID" value="NZ_BMVX01000032.1"/>
</dbReference>
<gene>
    <name evidence="4" type="ORF">CP968_31450</name>
    <name evidence="3" type="ORF">GCM10010371_60120</name>
</gene>
<dbReference type="PANTHER" id="PTHR35526">
    <property type="entry name" value="ANTI-SIGMA-F FACTOR RSBW-RELATED"/>
    <property type="match status" value="1"/>
</dbReference>
<dbReference type="EMBL" id="BMVX01000032">
    <property type="protein sequence ID" value="GGZ92298.1"/>
    <property type="molecule type" value="Genomic_DNA"/>
</dbReference>
<evidence type="ECO:0000259" key="2">
    <source>
        <dbReference type="Pfam" id="PF13581"/>
    </source>
</evidence>
<evidence type="ECO:0000256" key="1">
    <source>
        <dbReference type="ARBA" id="ARBA00022527"/>
    </source>
</evidence>